<dbReference type="EMBL" id="CP111014">
    <property type="protein sequence ID" value="WAQ98590.1"/>
    <property type="molecule type" value="Genomic_DNA"/>
</dbReference>
<sequence>MEDIETLVELGMDENIANKVNGDTPLHTALQTGAQESMEALLIVGAKTNVLNRDGKKAEEVARNNVIKDSLQTKYCPLEVKLIPETTCVCAVYVRAKRETCCIGEDKAMIKSEMNEHFSLDIPKGAFEEETSLSLKVYETNTEDDMVHISENEVAKEQSINANILTDVYQILIDGNQPKKGITLQIPMDRDLEGDDELVIAALNERSLSNEEDALEIIDVPPQTISGSLIVEISHFSIFVATWKLKVEAETDKLELQKAICDTLKKKKPASFFAVVKKVIEDDQGLKHVMIVECNVASKSQKRLDSWVEKGFAAQNQMETGSFMMCPSDTFYVTVENSDGRERKIQFFPCRNSFQPYTLTLNQGIYDPDEAYCHAIISQKKGIETEEVTRLRVKMTPPPKPPSQRTPSPIISPIPPPTTSPPPTQTIPPLPLPKPRSDTIDKRPEFLYVDY</sequence>
<dbReference type="PROSITE" id="PS50297">
    <property type="entry name" value="ANK_REP_REGION"/>
    <property type="match status" value="1"/>
</dbReference>
<evidence type="ECO:0000256" key="2">
    <source>
        <dbReference type="SAM" id="MobiDB-lite"/>
    </source>
</evidence>
<feature type="compositionally biased region" description="Pro residues" evidence="2">
    <location>
        <begin position="396"/>
        <end position="434"/>
    </location>
</feature>
<dbReference type="PROSITE" id="PS50088">
    <property type="entry name" value="ANK_REPEAT"/>
    <property type="match status" value="1"/>
</dbReference>
<feature type="region of interest" description="Disordered" evidence="2">
    <location>
        <begin position="393"/>
        <end position="444"/>
    </location>
</feature>
<accession>A0ABY7DQJ1</accession>
<feature type="compositionally biased region" description="Basic and acidic residues" evidence="2">
    <location>
        <begin position="435"/>
        <end position="444"/>
    </location>
</feature>
<dbReference type="InterPro" id="IPR002110">
    <property type="entry name" value="Ankyrin_rpt"/>
</dbReference>
<protein>
    <submittedName>
        <fullName evidence="3">Uncharacterized protein</fullName>
    </submittedName>
</protein>
<evidence type="ECO:0000313" key="4">
    <source>
        <dbReference type="Proteomes" id="UP001164746"/>
    </source>
</evidence>
<dbReference type="Gene3D" id="1.25.40.20">
    <property type="entry name" value="Ankyrin repeat-containing domain"/>
    <property type="match status" value="1"/>
</dbReference>
<feature type="repeat" description="ANK" evidence="1">
    <location>
        <begin position="21"/>
        <end position="53"/>
    </location>
</feature>
<gene>
    <name evidence="3" type="ORF">MAR_022963</name>
</gene>
<keyword evidence="4" id="KW-1185">Reference proteome</keyword>
<proteinExistence type="predicted"/>
<dbReference type="InterPro" id="IPR036770">
    <property type="entry name" value="Ankyrin_rpt-contain_sf"/>
</dbReference>
<dbReference type="Gene3D" id="2.60.220.30">
    <property type="match status" value="1"/>
</dbReference>
<reference evidence="3" key="1">
    <citation type="submission" date="2022-11" db="EMBL/GenBank/DDBJ databases">
        <title>Centuries of genome instability and evolution in soft-shell clam transmissible cancer (bioRxiv).</title>
        <authorList>
            <person name="Hart S.F.M."/>
            <person name="Yonemitsu M.A."/>
            <person name="Giersch R.M."/>
            <person name="Beal B.F."/>
            <person name="Arriagada G."/>
            <person name="Davis B.W."/>
            <person name="Ostrander E.A."/>
            <person name="Goff S.P."/>
            <person name="Metzger M.J."/>
        </authorList>
    </citation>
    <scope>NUCLEOTIDE SEQUENCE</scope>
    <source>
        <strain evidence="3">MELC-2E11</strain>
        <tissue evidence="3">Siphon/mantle</tissue>
    </source>
</reference>
<organism evidence="3 4">
    <name type="scientific">Mya arenaria</name>
    <name type="common">Soft-shell clam</name>
    <dbReference type="NCBI Taxonomy" id="6604"/>
    <lineage>
        <taxon>Eukaryota</taxon>
        <taxon>Metazoa</taxon>
        <taxon>Spiralia</taxon>
        <taxon>Lophotrochozoa</taxon>
        <taxon>Mollusca</taxon>
        <taxon>Bivalvia</taxon>
        <taxon>Autobranchia</taxon>
        <taxon>Heteroconchia</taxon>
        <taxon>Euheterodonta</taxon>
        <taxon>Imparidentia</taxon>
        <taxon>Neoheterodontei</taxon>
        <taxon>Myida</taxon>
        <taxon>Myoidea</taxon>
        <taxon>Myidae</taxon>
        <taxon>Mya</taxon>
    </lineage>
</organism>
<name>A0ABY7DQJ1_MYAAR</name>
<evidence type="ECO:0000256" key="1">
    <source>
        <dbReference type="PROSITE-ProRule" id="PRU00023"/>
    </source>
</evidence>
<dbReference type="Proteomes" id="UP001164746">
    <property type="component" value="Chromosome 3"/>
</dbReference>
<keyword evidence="1" id="KW-0040">ANK repeat</keyword>
<evidence type="ECO:0000313" key="3">
    <source>
        <dbReference type="EMBL" id="WAQ98590.1"/>
    </source>
</evidence>
<dbReference type="SUPFAM" id="SSF48403">
    <property type="entry name" value="Ankyrin repeat"/>
    <property type="match status" value="1"/>
</dbReference>